<organism evidence="2 3">
    <name type="scientific">Sulfobacillus harzensis</name>
    <dbReference type="NCBI Taxonomy" id="2729629"/>
    <lineage>
        <taxon>Bacteria</taxon>
        <taxon>Bacillati</taxon>
        <taxon>Bacillota</taxon>
        <taxon>Clostridia</taxon>
        <taxon>Eubacteriales</taxon>
        <taxon>Clostridiales Family XVII. Incertae Sedis</taxon>
        <taxon>Sulfobacillus</taxon>
    </lineage>
</organism>
<accession>A0A7Y0L4Q7</accession>
<comment type="caution">
    <text evidence="2">The sequence shown here is derived from an EMBL/GenBank/DDBJ whole genome shotgun (WGS) entry which is preliminary data.</text>
</comment>
<protein>
    <recommendedName>
        <fullName evidence="4">Tetratricopeptide repeat protein</fullName>
    </recommendedName>
</protein>
<dbReference type="InterPro" id="IPR011990">
    <property type="entry name" value="TPR-like_helical_dom_sf"/>
</dbReference>
<proteinExistence type="predicted"/>
<dbReference type="Proteomes" id="UP000533476">
    <property type="component" value="Unassembled WGS sequence"/>
</dbReference>
<evidence type="ECO:0008006" key="4">
    <source>
        <dbReference type="Google" id="ProtNLM"/>
    </source>
</evidence>
<evidence type="ECO:0000313" key="2">
    <source>
        <dbReference type="EMBL" id="NMP23277.1"/>
    </source>
</evidence>
<keyword evidence="3" id="KW-1185">Reference proteome</keyword>
<dbReference type="Gene3D" id="1.25.40.10">
    <property type="entry name" value="Tetratricopeptide repeat domain"/>
    <property type="match status" value="1"/>
</dbReference>
<gene>
    <name evidence="2" type="ORF">HIJ39_13105</name>
</gene>
<reference evidence="2 3" key="1">
    <citation type="submission" date="2020-04" db="EMBL/GenBank/DDBJ databases">
        <authorList>
            <person name="Zhang R."/>
            <person name="Schippers A."/>
        </authorList>
    </citation>
    <scope>NUCLEOTIDE SEQUENCE [LARGE SCALE GENOMIC DNA]</scope>
    <source>
        <strain evidence="2 3">DSM 109850</strain>
    </source>
</reference>
<dbReference type="AlphaFoldDB" id="A0A7Y0L4Q7"/>
<feature type="region of interest" description="Disordered" evidence="1">
    <location>
        <begin position="1"/>
        <end position="21"/>
    </location>
</feature>
<dbReference type="EMBL" id="JABBVZ010000045">
    <property type="protein sequence ID" value="NMP23277.1"/>
    <property type="molecule type" value="Genomic_DNA"/>
</dbReference>
<sequence length="337" mass="39037">MENNSAKRQRRSAPWLQHGRVGRPVPAPLGARWRHILLLQRMGRTADAYRLAISSARLATQNGNDVAARRLAGIVTELQRYLPTDAQLFHGVAALEDEARRAVRQDRWQEALAVTNRILEIDGLLLPSRRRAKVNRATLLTTLGRFAEAVLAYDAIKEDHQVWNSIEPMRRMALRLARLSALNYDQGATLESVQLAQKVAPHFGKSPSLWQLYWWIMSHAVCDRLDRLESVRRASLRTFNPDWDWTVDRLLWGIDLRIGWHENRPYFERRIHLALEDPSTLVALGRSGWMDLKADWLNTLIDEGDNKARAHWEDHVAWCEDQGYDGWAAYWHKRQPQ</sequence>
<evidence type="ECO:0000256" key="1">
    <source>
        <dbReference type="SAM" id="MobiDB-lite"/>
    </source>
</evidence>
<name>A0A7Y0L4Q7_9FIRM</name>
<evidence type="ECO:0000313" key="3">
    <source>
        <dbReference type="Proteomes" id="UP000533476"/>
    </source>
</evidence>
<dbReference type="SUPFAM" id="SSF48452">
    <property type="entry name" value="TPR-like"/>
    <property type="match status" value="1"/>
</dbReference>
<dbReference type="RefSeq" id="WP_169100402.1">
    <property type="nucleotide sequence ID" value="NZ_JABBVZ010000045.1"/>
</dbReference>